<evidence type="ECO:0000313" key="2">
    <source>
        <dbReference type="Proteomes" id="UP000034883"/>
    </source>
</evidence>
<evidence type="ECO:0000313" key="1">
    <source>
        <dbReference type="EMBL" id="AKF03826.1"/>
    </source>
</evidence>
<organism evidence="1 2">
    <name type="scientific">Sandaracinus amylolyticus</name>
    <dbReference type="NCBI Taxonomy" id="927083"/>
    <lineage>
        <taxon>Bacteria</taxon>
        <taxon>Pseudomonadati</taxon>
        <taxon>Myxococcota</taxon>
        <taxon>Polyangia</taxon>
        <taxon>Polyangiales</taxon>
        <taxon>Sandaracinaceae</taxon>
        <taxon>Sandaracinus</taxon>
    </lineage>
</organism>
<dbReference type="EMBL" id="CP011125">
    <property type="protein sequence ID" value="AKF03826.1"/>
    <property type="molecule type" value="Genomic_DNA"/>
</dbReference>
<dbReference type="Proteomes" id="UP000034883">
    <property type="component" value="Chromosome"/>
</dbReference>
<name>A0A0F6YGD7_9BACT</name>
<dbReference type="AlphaFoldDB" id="A0A0F6YGD7"/>
<proteinExistence type="predicted"/>
<reference evidence="1 2" key="1">
    <citation type="submission" date="2015-03" db="EMBL/GenBank/DDBJ databases">
        <title>Genome assembly of Sandaracinus amylolyticus DSM 53668.</title>
        <authorList>
            <person name="Sharma G."/>
            <person name="Subramanian S."/>
        </authorList>
    </citation>
    <scope>NUCLEOTIDE SEQUENCE [LARGE SCALE GENOMIC DNA]</scope>
    <source>
        <strain evidence="1 2">DSM 53668</strain>
    </source>
</reference>
<gene>
    <name evidence="1" type="ORF">DB32_000975</name>
</gene>
<sequence length="84" mass="8881">MSDEEKVRHALERAAAALADAEAALDACSAATRAQLAPLVQRAILALGDAKWRSEHASASTAMLYAHEAETAAVAARARVRRAR</sequence>
<accession>A0A0F6YGD7</accession>
<keyword evidence="2" id="KW-1185">Reference proteome</keyword>
<dbReference type="KEGG" id="samy:DB32_000975"/>
<protein>
    <submittedName>
        <fullName evidence="1">Uncharacterized protein</fullName>
    </submittedName>
</protein>